<keyword evidence="2" id="KW-1185">Reference proteome</keyword>
<proteinExistence type="predicted"/>
<organism evidence="1 2">
    <name type="scientific">Pedobacter jeongneungensis</name>
    <dbReference type="NCBI Taxonomy" id="947309"/>
    <lineage>
        <taxon>Bacteria</taxon>
        <taxon>Pseudomonadati</taxon>
        <taxon>Bacteroidota</taxon>
        <taxon>Sphingobacteriia</taxon>
        <taxon>Sphingobacteriales</taxon>
        <taxon>Sphingobacteriaceae</taxon>
        <taxon>Pedobacter</taxon>
    </lineage>
</organism>
<protein>
    <recommendedName>
        <fullName evidence="3">Apea-like HEPN domain-containing protein</fullName>
    </recommendedName>
</protein>
<accession>A0ABP8BC51</accession>
<sequence>MANGFLEENISIKTKLTAKWEQERVESNIAHLKEIIAGLNKELGEKAIKDHVQESLIELMSHKKAKKKSMGAKLLKNFTENMVPYEIARYSLNYSIENDFYWTKDGTIGDHYEVALGIRDPETFGVYCGEKIAVIKETVLPYLKDYMDYNVDLLNSVVINFEQQQPANSNILLMVVIEGMLRAMCTKLYLRQNPAVTQQEATKFVRKYQSMESLIIKPDWKNDIQYDFFAAVNLAKHIDDPQLDQAKEKLRVAEKFQKEILSRSARVAEVLADPTLTDEDKQDRAMKITNAALEDIAPWVGFEKQPVYVSIKVELQFLVRRFKDDRNEMIHGGYESYNKKWKSNSYLAAVIATCNLMKKLDRIYGDVIAANSFAIAQSG</sequence>
<evidence type="ECO:0008006" key="3">
    <source>
        <dbReference type="Google" id="ProtNLM"/>
    </source>
</evidence>
<dbReference type="EMBL" id="BAABBY010000004">
    <property type="protein sequence ID" value="GAA4203242.1"/>
    <property type="molecule type" value="Genomic_DNA"/>
</dbReference>
<evidence type="ECO:0000313" key="2">
    <source>
        <dbReference type="Proteomes" id="UP001501772"/>
    </source>
</evidence>
<gene>
    <name evidence="1" type="ORF">GCM10022289_19190</name>
</gene>
<evidence type="ECO:0000313" key="1">
    <source>
        <dbReference type="EMBL" id="GAA4203242.1"/>
    </source>
</evidence>
<reference evidence="2" key="1">
    <citation type="journal article" date="2019" name="Int. J. Syst. Evol. Microbiol.">
        <title>The Global Catalogue of Microorganisms (GCM) 10K type strain sequencing project: providing services to taxonomists for standard genome sequencing and annotation.</title>
        <authorList>
            <consortium name="The Broad Institute Genomics Platform"/>
            <consortium name="The Broad Institute Genome Sequencing Center for Infectious Disease"/>
            <person name="Wu L."/>
            <person name="Ma J."/>
        </authorList>
    </citation>
    <scope>NUCLEOTIDE SEQUENCE [LARGE SCALE GENOMIC DNA]</scope>
    <source>
        <strain evidence="2">JCM 17626</strain>
    </source>
</reference>
<name>A0ABP8BC51_9SPHI</name>
<dbReference type="Proteomes" id="UP001501772">
    <property type="component" value="Unassembled WGS sequence"/>
</dbReference>
<comment type="caution">
    <text evidence="1">The sequence shown here is derived from an EMBL/GenBank/DDBJ whole genome shotgun (WGS) entry which is preliminary data.</text>
</comment>